<dbReference type="VEuPathDB" id="TriTrypDB:C3747_340g28"/>
<protein>
    <submittedName>
        <fullName evidence="3">Putative syntaxin binding protein 1</fullName>
    </submittedName>
</protein>
<proteinExistence type="inferred from homology"/>
<organism evidence="3 4">
    <name type="scientific">Trypanosoma cruzi</name>
    <dbReference type="NCBI Taxonomy" id="5693"/>
    <lineage>
        <taxon>Eukaryota</taxon>
        <taxon>Discoba</taxon>
        <taxon>Euglenozoa</taxon>
        <taxon>Kinetoplastea</taxon>
        <taxon>Metakinetoplastina</taxon>
        <taxon>Trypanosomatida</taxon>
        <taxon>Trypanosomatidae</taxon>
        <taxon>Trypanosoma</taxon>
        <taxon>Schizotrypanum</taxon>
    </lineage>
</organism>
<dbReference type="Gene3D" id="3.90.830.10">
    <property type="entry name" value="Syntaxin Binding Protein 1, Chain A, domain 2"/>
    <property type="match status" value="1"/>
</dbReference>
<dbReference type="VEuPathDB" id="TriTrypDB:TCSYLVIO_007673"/>
<feature type="compositionally biased region" description="Low complexity" evidence="2">
    <location>
        <begin position="566"/>
        <end position="582"/>
    </location>
</feature>
<dbReference type="SUPFAM" id="SSF56815">
    <property type="entry name" value="Sec1/munc18-like (SM) proteins"/>
    <property type="match status" value="1"/>
</dbReference>
<feature type="region of interest" description="Disordered" evidence="2">
    <location>
        <begin position="564"/>
        <end position="595"/>
    </location>
</feature>
<feature type="region of interest" description="Disordered" evidence="2">
    <location>
        <begin position="1"/>
        <end position="21"/>
    </location>
</feature>
<dbReference type="InterPro" id="IPR001619">
    <property type="entry name" value="Sec1-like"/>
</dbReference>
<dbReference type="AlphaFoldDB" id="A0A2V2V4Q8"/>
<dbReference type="Gene3D" id="3.40.50.2060">
    <property type="match status" value="1"/>
</dbReference>
<dbReference type="VEuPathDB" id="TriTrypDB:BCY84_17568"/>
<dbReference type="VEuPathDB" id="TriTrypDB:TcG_11551"/>
<dbReference type="InterPro" id="IPR036045">
    <property type="entry name" value="Sec1-like_sf"/>
</dbReference>
<dbReference type="Pfam" id="PF00995">
    <property type="entry name" value="Sec1"/>
    <property type="match status" value="1"/>
</dbReference>
<feature type="compositionally biased region" description="Polar residues" evidence="2">
    <location>
        <begin position="477"/>
        <end position="492"/>
    </location>
</feature>
<dbReference type="VEuPathDB" id="TriTrypDB:C4B63_51g230"/>
<reference evidence="3 4" key="1">
    <citation type="journal article" date="2018" name="Microb. Genom.">
        <title>Expanding an expanded genome: long-read sequencing of Trypanosoma cruzi.</title>
        <authorList>
            <person name="Berna L."/>
            <person name="Rodriguez M."/>
            <person name="Chiribao M.L."/>
            <person name="Parodi-Talice A."/>
            <person name="Pita S."/>
            <person name="Rijo G."/>
            <person name="Alvarez-Valin F."/>
            <person name="Robello C."/>
        </authorList>
    </citation>
    <scope>NUCLEOTIDE SEQUENCE [LARGE SCALE GENOMIC DNA]</scope>
    <source>
        <strain evidence="3 4">TCC</strain>
    </source>
</reference>
<dbReference type="VEuPathDB" id="TriTrypDB:TCDM_12748"/>
<dbReference type="PIRSF" id="PIRSF005715">
    <property type="entry name" value="VPS45_Sec1"/>
    <property type="match status" value="1"/>
</dbReference>
<dbReference type="VEuPathDB" id="TriTrypDB:TcBrA4_0073630"/>
<dbReference type="EMBL" id="PRFC01000340">
    <property type="protein sequence ID" value="PWU91360.1"/>
    <property type="molecule type" value="Genomic_DNA"/>
</dbReference>
<dbReference type="Gene3D" id="1.25.40.60">
    <property type="match status" value="1"/>
</dbReference>
<dbReference type="VEuPathDB" id="TriTrypDB:TcCLB.508273.80"/>
<dbReference type="InterPro" id="IPR043127">
    <property type="entry name" value="Sec-1-like_dom3a"/>
</dbReference>
<accession>A0A2V2V4Q8</accession>
<feature type="region of interest" description="Disordered" evidence="2">
    <location>
        <begin position="468"/>
        <end position="494"/>
    </location>
</feature>
<dbReference type="VEuPathDB" id="TriTrypDB:TcYC6_0101920"/>
<dbReference type="GO" id="GO:0016192">
    <property type="term" value="P:vesicle-mediated transport"/>
    <property type="evidence" value="ECO:0007669"/>
    <property type="project" value="InterPro"/>
</dbReference>
<comment type="caution">
    <text evidence="3">The sequence shown here is derived from an EMBL/GenBank/DDBJ whole genome shotgun (WGS) entry which is preliminary data.</text>
</comment>
<evidence type="ECO:0000313" key="4">
    <source>
        <dbReference type="Proteomes" id="UP000246078"/>
    </source>
</evidence>
<comment type="similarity">
    <text evidence="1">Belongs to the STXBP/unc-18/SEC1 family.</text>
</comment>
<evidence type="ECO:0000313" key="3">
    <source>
        <dbReference type="EMBL" id="PWU91360.1"/>
    </source>
</evidence>
<gene>
    <name evidence="3" type="ORF">C3747_340g28</name>
</gene>
<dbReference type="VEuPathDB" id="TriTrypDB:TcCL_Unassigned01153"/>
<dbReference type="Gene3D" id="3.40.50.1910">
    <property type="match status" value="1"/>
</dbReference>
<evidence type="ECO:0000256" key="1">
    <source>
        <dbReference type="ARBA" id="ARBA00009884"/>
    </source>
</evidence>
<dbReference type="VEuPathDB" id="TriTrypDB:TcCLB.506737.140"/>
<name>A0A2V2V4Q8_TRYCR</name>
<dbReference type="InterPro" id="IPR027482">
    <property type="entry name" value="Sec1-like_dom2"/>
</dbReference>
<dbReference type="InterPro" id="IPR043154">
    <property type="entry name" value="Sec-1-like_dom1"/>
</dbReference>
<dbReference type="PANTHER" id="PTHR11679">
    <property type="entry name" value="VESICLE PROTEIN SORTING-ASSOCIATED"/>
    <property type="match status" value="1"/>
</dbReference>
<dbReference type="VEuPathDB" id="TriTrypDB:ECC02_012509"/>
<dbReference type="VEuPathDB" id="TriTrypDB:Tc_MARK_862"/>
<sequence length="660" mass="72836">MRSGLVRSKPSEEGQPREPSNGIRGCVRDYIFRHMLDAVPGSFKVLICDAHAAAVLNCSLRVHDLMEHGVTLLEDLMTPRQPIISSPALYFFAVEDASVSRVIEDWMAKDPYRDAHIFALGCTPDCHLQQLARARIAPRVMSFKDMMLDFSAPEALVFHLNMQNEFPQLLSPLSLPTRESVLDVAASRLVAVFHAMNNGVPVIRYQSRSSICHGFARNFFERLAKLCYDEPDFKRGADSRGNPVLIIVDRGFDTVTPLMHQRTYQCLLDDLMPLENEVYEQTFQNRLGVDSKRQYSIDEEDVYWCAYRHRFFAQCLEELPAALKKLHADHPGLARGVEQKANLAELGSSVRALPEFQEKQARLSLHIDICTRLVAQYREKRLAEVCEVEQDIAAGRKPFRKNLDGVWRLTKDAAIPRPVRLRLLLLLVAASSADELTEAKKQQLIQDGELTADAHLFANLEHVTRRAGSVQRDGAASAQSERSTSHSASNAATDGDPFLNQAYMIMEAAARNGLNASEYPMMNSPYESRASAAGGGAPMEAVGRKKTLRVGLSLASMQRDHVMGPNGASGSQNSGAAGNNAGPFQGGRDKGENRLDLGGGAGTIALTSPQRIVLFVLGGVTCSERRSAYEVSKKYGREVIIGGTSLLRPEVFVQGLSTLR</sequence>
<evidence type="ECO:0000256" key="2">
    <source>
        <dbReference type="SAM" id="MobiDB-lite"/>
    </source>
</evidence>
<dbReference type="Proteomes" id="UP000246078">
    <property type="component" value="Unassembled WGS sequence"/>
</dbReference>